<accession>A0A2N0PQ39</accession>
<dbReference type="VEuPathDB" id="FungiDB:RhiirFUN_018362"/>
<evidence type="ECO:0000313" key="1">
    <source>
        <dbReference type="EMBL" id="PKC08935.1"/>
    </source>
</evidence>
<dbReference type="EMBL" id="LLXJ01000504">
    <property type="protein sequence ID" value="PKC08935.1"/>
    <property type="molecule type" value="Genomic_DNA"/>
</dbReference>
<comment type="caution">
    <text evidence="1">The sequence shown here is derived from an EMBL/GenBank/DDBJ whole genome shotgun (WGS) entry which is preliminary data.</text>
</comment>
<organism evidence="1 2">
    <name type="scientific">Rhizophagus irregularis</name>
    <dbReference type="NCBI Taxonomy" id="588596"/>
    <lineage>
        <taxon>Eukaryota</taxon>
        <taxon>Fungi</taxon>
        <taxon>Fungi incertae sedis</taxon>
        <taxon>Mucoromycota</taxon>
        <taxon>Glomeromycotina</taxon>
        <taxon>Glomeromycetes</taxon>
        <taxon>Glomerales</taxon>
        <taxon>Glomeraceae</taxon>
        <taxon>Rhizophagus</taxon>
    </lineage>
</organism>
<reference evidence="1 2" key="2">
    <citation type="submission" date="2017-09" db="EMBL/GenBank/DDBJ databases">
        <title>Extensive intraspecific genome diversity in a model arbuscular mycorrhizal fungus.</title>
        <authorList>
            <person name="Chen E.C."/>
            <person name="Morin E."/>
            <person name="Beaudet D."/>
            <person name="Noel J."/>
            <person name="Ndikumana S."/>
            <person name="Charron P."/>
            <person name="St-Onge C."/>
            <person name="Giorgi J."/>
            <person name="Grigoriev I.V."/>
            <person name="Roux C."/>
            <person name="Martin F.M."/>
            <person name="Corradi N."/>
        </authorList>
    </citation>
    <scope>NUCLEOTIDE SEQUENCE [LARGE SCALE GENOMIC DNA]</scope>
    <source>
        <strain evidence="1 2">A5</strain>
    </source>
</reference>
<dbReference type="AlphaFoldDB" id="A0A2N0PQ39"/>
<dbReference type="Proteomes" id="UP000232722">
    <property type="component" value="Unassembled WGS sequence"/>
</dbReference>
<proteinExistence type="predicted"/>
<evidence type="ECO:0000313" key="2">
    <source>
        <dbReference type="Proteomes" id="UP000232722"/>
    </source>
</evidence>
<protein>
    <submittedName>
        <fullName evidence="1">Uncharacterized protein</fullName>
    </submittedName>
</protein>
<sequence length="202" mass="22730">MMKLAPTWTEISSGVDTDIPDKKSAPTWIPKSKGNRLLLEYRIPKEISSNVDTDIPDKKSASNWIPESRRKISFKLDTGIPQELAPILIPILQEISFKIWISDFHELAPIWDTNPTRNRLQHGRQNLLSQVSDEFNIGILKVQNTKEIGSELANPIGKEIGSELANPIGKRNQLQFGYQNPTEKSAPICYPTGKSSPICRNK</sequence>
<gene>
    <name evidence="1" type="ORF">RhiirA5_416310</name>
</gene>
<reference evidence="1 2" key="1">
    <citation type="submission" date="2016-04" db="EMBL/GenBank/DDBJ databases">
        <title>Genome analyses suggest a sexual origin of heterokaryosis in a supposedly ancient asexual fungus.</title>
        <authorList>
            <person name="Ropars J."/>
            <person name="Sedzielewska K."/>
            <person name="Noel J."/>
            <person name="Charron P."/>
            <person name="Farinelli L."/>
            <person name="Marton T."/>
            <person name="Kruger M."/>
            <person name="Pelin A."/>
            <person name="Brachmann A."/>
            <person name="Corradi N."/>
        </authorList>
    </citation>
    <scope>NUCLEOTIDE SEQUENCE [LARGE SCALE GENOMIC DNA]</scope>
    <source>
        <strain evidence="1 2">A5</strain>
    </source>
</reference>
<name>A0A2N0PQ39_9GLOM</name>
<dbReference type="VEuPathDB" id="FungiDB:RhiirA1_542694"/>